<keyword evidence="1" id="KW-0176">Collagen</keyword>
<name>A0A161M4D8_TRIIF</name>
<accession>A0A161M4D8</accession>
<organism evidence="1">
    <name type="scientific">Triatoma infestans</name>
    <name type="common">Assassin bug</name>
    <dbReference type="NCBI Taxonomy" id="30076"/>
    <lineage>
        <taxon>Eukaryota</taxon>
        <taxon>Metazoa</taxon>
        <taxon>Ecdysozoa</taxon>
        <taxon>Arthropoda</taxon>
        <taxon>Hexapoda</taxon>
        <taxon>Insecta</taxon>
        <taxon>Pterygota</taxon>
        <taxon>Neoptera</taxon>
        <taxon>Paraneoptera</taxon>
        <taxon>Hemiptera</taxon>
        <taxon>Heteroptera</taxon>
        <taxon>Panheteroptera</taxon>
        <taxon>Cimicomorpha</taxon>
        <taxon>Reduviidae</taxon>
        <taxon>Triatominae</taxon>
        <taxon>Triatoma</taxon>
    </lineage>
</organism>
<dbReference type="EMBL" id="GEMB01005051">
    <property type="protein sequence ID" value="JAR98256.1"/>
    <property type="molecule type" value="Transcribed_RNA"/>
</dbReference>
<reference evidence="1" key="1">
    <citation type="submission" date="2016-04" db="EMBL/GenBank/DDBJ databases">
        <authorList>
            <person name="Calderon-Fernandez G.M.Sr."/>
        </authorList>
    </citation>
    <scope>NUCLEOTIDE SEQUENCE</scope>
    <source>
        <strain evidence="1">Int1</strain>
        <tissue evidence="1">Integument</tissue>
    </source>
</reference>
<proteinExistence type="predicted"/>
<dbReference type="AlphaFoldDB" id="A0A161M4D8"/>
<dbReference type="GO" id="GO:0005581">
    <property type="term" value="C:collagen trimer"/>
    <property type="evidence" value="ECO:0007669"/>
    <property type="project" value="UniProtKB-KW"/>
</dbReference>
<sequence>HDDNRTYTLQHLRRLFKLRGELLFLNHTPWLERDVQTCSLCNLNAREDIVHFLAVCPILTEFRLRYLEVRTLAVSSLRDYLNALDCHGLINFARSAWRYRFQLVQELNF</sequence>
<protein>
    <submittedName>
        <fullName evidence="1">Collagen alpha-1 chain-like protein</fullName>
    </submittedName>
</protein>
<reference evidence="1" key="2">
    <citation type="journal article" date="2017" name="J. Med. Entomol.">
        <title>Transcriptome Analysis of the Triatoma infestans (Hemiptera: Reduviidae) Integument.</title>
        <authorList>
            <person name="Calderon-Fernandez G.M."/>
            <person name="Moriconi D.E."/>
            <person name="Dulbecco A.B."/>
            <person name="Juarez M.P."/>
        </authorList>
    </citation>
    <scope>NUCLEOTIDE SEQUENCE</scope>
    <source>
        <strain evidence="1">Int1</strain>
        <tissue evidence="1">Integument</tissue>
    </source>
</reference>
<feature type="non-terminal residue" evidence="1">
    <location>
        <position position="1"/>
    </location>
</feature>
<evidence type="ECO:0000313" key="1">
    <source>
        <dbReference type="EMBL" id="JAR98256.1"/>
    </source>
</evidence>